<evidence type="ECO:0000256" key="3">
    <source>
        <dbReference type="SAM" id="SignalP"/>
    </source>
</evidence>
<dbReference type="SUPFAM" id="SSF49503">
    <property type="entry name" value="Cupredoxins"/>
    <property type="match status" value="1"/>
</dbReference>
<feature type="domain" description="Blue (type 1) copper" evidence="4">
    <location>
        <begin position="40"/>
        <end position="139"/>
    </location>
</feature>
<proteinExistence type="predicted"/>
<dbReference type="EMBL" id="RXOL01000004">
    <property type="protein sequence ID" value="RVQ66430.1"/>
    <property type="molecule type" value="Genomic_DNA"/>
</dbReference>
<evidence type="ECO:0000256" key="1">
    <source>
        <dbReference type="ARBA" id="ARBA00022723"/>
    </source>
</evidence>
<dbReference type="AlphaFoldDB" id="A0A437GWC2"/>
<gene>
    <name evidence="5" type="ORF">EKN06_10415</name>
</gene>
<dbReference type="GO" id="GO:0009055">
    <property type="term" value="F:electron transfer activity"/>
    <property type="evidence" value="ECO:0007669"/>
    <property type="project" value="InterPro"/>
</dbReference>
<keyword evidence="2" id="KW-0186">Copper</keyword>
<feature type="signal peptide" evidence="3">
    <location>
        <begin position="1"/>
        <end position="18"/>
    </location>
</feature>
<accession>A0A437GWC2</accession>
<keyword evidence="1" id="KW-0479">Metal-binding</keyword>
<dbReference type="OrthoDB" id="7408985at2"/>
<reference evidence="5 6" key="1">
    <citation type="submission" date="2018-12" db="EMBL/GenBank/DDBJ databases">
        <title>Croceicoccus ponticola sp. nov., a lipolytic bacterium isolated from seawater.</title>
        <authorList>
            <person name="Yoon J.-H."/>
        </authorList>
    </citation>
    <scope>NUCLEOTIDE SEQUENCE [LARGE SCALE GENOMIC DNA]</scope>
    <source>
        <strain evidence="5 6">GM-16</strain>
    </source>
</reference>
<name>A0A437GWC2_9SPHN</name>
<dbReference type="Pfam" id="PF00127">
    <property type="entry name" value="Copper-bind"/>
    <property type="match status" value="1"/>
</dbReference>
<dbReference type="PROSITE" id="PS51257">
    <property type="entry name" value="PROKAR_LIPOPROTEIN"/>
    <property type="match status" value="1"/>
</dbReference>
<dbReference type="GO" id="GO:0005507">
    <property type="term" value="F:copper ion binding"/>
    <property type="evidence" value="ECO:0007669"/>
    <property type="project" value="InterPro"/>
</dbReference>
<dbReference type="PANTHER" id="PTHR38439:SF3">
    <property type="entry name" value="COPPER-RESISTANT CUPROPROTEIN COPI"/>
    <property type="match status" value="1"/>
</dbReference>
<dbReference type="Proteomes" id="UP000283003">
    <property type="component" value="Unassembled WGS sequence"/>
</dbReference>
<organism evidence="5 6">
    <name type="scientific">Croceicoccus ponticola</name>
    <dbReference type="NCBI Taxonomy" id="2217664"/>
    <lineage>
        <taxon>Bacteria</taxon>
        <taxon>Pseudomonadati</taxon>
        <taxon>Pseudomonadota</taxon>
        <taxon>Alphaproteobacteria</taxon>
        <taxon>Sphingomonadales</taxon>
        <taxon>Erythrobacteraceae</taxon>
        <taxon>Croceicoccus</taxon>
    </lineage>
</organism>
<evidence type="ECO:0000256" key="2">
    <source>
        <dbReference type="ARBA" id="ARBA00023008"/>
    </source>
</evidence>
<evidence type="ECO:0000313" key="6">
    <source>
        <dbReference type="Proteomes" id="UP000283003"/>
    </source>
</evidence>
<protein>
    <submittedName>
        <fullName evidence="5">Copper-binding protein</fullName>
    </submittedName>
</protein>
<dbReference type="Gene3D" id="2.60.40.420">
    <property type="entry name" value="Cupredoxins - blue copper proteins"/>
    <property type="match status" value="1"/>
</dbReference>
<evidence type="ECO:0000313" key="5">
    <source>
        <dbReference type="EMBL" id="RVQ66430.1"/>
    </source>
</evidence>
<keyword evidence="6" id="KW-1185">Reference proteome</keyword>
<dbReference type="InterPro" id="IPR050845">
    <property type="entry name" value="Cu-binding_ET"/>
</dbReference>
<dbReference type="InterPro" id="IPR008972">
    <property type="entry name" value="Cupredoxin"/>
</dbReference>
<comment type="caution">
    <text evidence="5">The sequence shown here is derived from an EMBL/GenBank/DDBJ whole genome shotgun (WGS) entry which is preliminary data.</text>
</comment>
<keyword evidence="3" id="KW-0732">Signal</keyword>
<feature type="chain" id="PRO_5019407348" evidence="3">
    <location>
        <begin position="19"/>
        <end position="140"/>
    </location>
</feature>
<evidence type="ECO:0000259" key="4">
    <source>
        <dbReference type="Pfam" id="PF00127"/>
    </source>
</evidence>
<dbReference type="PANTHER" id="PTHR38439">
    <property type="entry name" value="AURACYANIN-B"/>
    <property type="match status" value="1"/>
</dbReference>
<sequence>MVMRHLFIVSLVLLSACASSRPIEVHTTADSAVLANAESVEIRLANFSFKPSDIHLKAGRAYRLVLFNETSGGHSFAAPDFFESAQIAPADADKVSDGTIDIAGNATETVVLIPTTGTYDLVCGHFGHAALGMTGELVVD</sequence>
<dbReference type="InterPro" id="IPR000923">
    <property type="entry name" value="BlueCu_1"/>
</dbReference>